<keyword evidence="1" id="KW-0472">Membrane</keyword>
<organism evidence="2 3">
    <name type="scientific">Brachionus plicatilis</name>
    <name type="common">Marine rotifer</name>
    <name type="synonym">Brachionus muelleri</name>
    <dbReference type="NCBI Taxonomy" id="10195"/>
    <lineage>
        <taxon>Eukaryota</taxon>
        <taxon>Metazoa</taxon>
        <taxon>Spiralia</taxon>
        <taxon>Gnathifera</taxon>
        <taxon>Rotifera</taxon>
        <taxon>Eurotatoria</taxon>
        <taxon>Monogononta</taxon>
        <taxon>Pseudotrocha</taxon>
        <taxon>Ploima</taxon>
        <taxon>Brachionidae</taxon>
        <taxon>Brachionus</taxon>
    </lineage>
</organism>
<proteinExistence type="predicted"/>
<feature type="transmembrane region" description="Helical" evidence="1">
    <location>
        <begin position="7"/>
        <end position="28"/>
    </location>
</feature>
<dbReference type="AlphaFoldDB" id="A0A3M7QGZ3"/>
<keyword evidence="3" id="KW-1185">Reference proteome</keyword>
<evidence type="ECO:0000313" key="3">
    <source>
        <dbReference type="Proteomes" id="UP000276133"/>
    </source>
</evidence>
<evidence type="ECO:0000313" key="2">
    <source>
        <dbReference type="EMBL" id="RNA10434.1"/>
    </source>
</evidence>
<gene>
    <name evidence="2" type="ORF">BpHYR1_018981</name>
</gene>
<accession>A0A3M7QGZ3</accession>
<keyword evidence="1" id="KW-0812">Transmembrane</keyword>
<sequence>MIVLSDIVTLLYNAALFQLLVLVMATYFPSSSISASVDLSPSSLRGHVSVNFGFKLVNRINLCYLRSLGLDFKLGHQKN</sequence>
<dbReference type="EMBL" id="REGN01006205">
    <property type="protein sequence ID" value="RNA10434.1"/>
    <property type="molecule type" value="Genomic_DNA"/>
</dbReference>
<comment type="caution">
    <text evidence="2">The sequence shown here is derived from an EMBL/GenBank/DDBJ whole genome shotgun (WGS) entry which is preliminary data.</text>
</comment>
<dbReference type="Proteomes" id="UP000276133">
    <property type="component" value="Unassembled WGS sequence"/>
</dbReference>
<keyword evidence="1" id="KW-1133">Transmembrane helix</keyword>
<reference evidence="2 3" key="1">
    <citation type="journal article" date="2018" name="Sci. Rep.">
        <title>Genomic signatures of local adaptation to the degree of environmental predictability in rotifers.</title>
        <authorList>
            <person name="Franch-Gras L."/>
            <person name="Hahn C."/>
            <person name="Garcia-Roger E.M."/>
            <person name="Carmona M.J."/>
            <person name="Serra M."/>
            <person name="Gomez A."/>
        </authorList>
    </citation>
    <scope>NUCLEOTIDE SEQUENCE [LARGE SCALE GENOMIC DNA]</scope>
    <source>
        <strain evidence="2">HYR1</strain>
    </source>
</reference>
<name>A0A3M7QGZ3_BRAPC</name>
<protein>
    <submittedName>
        <fullName evidence="2">Uncharacterized protein</fullName>
    </submittedName>
</protein>
<evidence type="ECO:0000256" key="1">
    <source>
        <dbReference type="SAM" id="Phobius"/>
    </source>
</evidence>